<dbReference type="InterPro" id="IPR051477">
    <property type="entry name" value="Expansin_CellWall"/>
</dbReference>
<organism evidence="3 4">
    <name type="scientific">Cucurbitaria berberidis CBS 394.84</name>
    <dbReference type="NCBI Taxonomy" id="1168544"/>
    <lineage>
        <taxon>Eukaryota</taxon>
        <taxon>Fungi</taxon>
        <taxon>Dikarya</taxon>
        <taxon>Ascomycota</taxon>
        <taxon>Pezizomycotina</taxon>
        <taxon>Dothideomycetes</taxon>
        <taxon>Pleosporomycetidae</taxon>
        <taxon>Pleosporales</taxon>
        <taxon>Pleosporineae</taxon>
        <taxon>Cucurbitariaceae</taxon>
        <taxon>Cucurbitaria</taxon>
    </lineage>
</organism>
<evidence type="ECO:0000313" key="4">
    <source>
        <dbReference type="Proteomes" id="UP000800039"/>
    </source>
</evidence>
<proteinExistence type="predicted"/>
<evidence type="ECO:0000313" key="3">
    <source>
        <dbReference type="EMBL" id="KAF1849975.1"/>
    </source>
</evidence>
<dbReference type="PANTHER" id="PTHR31836:SF28">
    <property type="entry name" value="SRCR DOMAIN-CONTAINING PROTEIN-RELATED"/>
    <property type="match status" value="1"/>
</dbReference>
<dbReference type="GeneID" id="63844669"/>
<evidence type="ECO:0000256" key="2">
    <source>
        <dbReference type="SAM" id="MobiDB-lite"/>
    </source>
</evidence>
<keyword evidence="4" id="KW-1185">Reference proteome</keyword>
<dbReference type="CDD" id="cd22191">
    <property type="entry name" value="DPBB_RlpA_EXP_N-like"/>
    <property type="match status" value="1"/>
</dbReference>
<dbReference type="SUPFAM" id="SSF50685">
    <property type="entry name" value="Barwin-like endoglucanases"/>
    <property type="match status" value="1"/>
</dbReference>
<dbReference type="AlphaFoldDB" id="A0A9P4GQR5"/>
<sequence>TPTSTQAPYVAPAPASSSAAAPAYSSAPTTGEKYSNVDITIYDNNGGFGACGTELHDTDMIVALAQPAWGASTYNVMTGAATNPWCGQKIQIEYEGNSIQATIMDLCPGCADHDIDLSLAAWKKLTGKDEKTRLKASWSKI</sequence>
<feature type="non-terminal residue" evidence="3">
    <location>
        <position position="1"/>
    </location>
</feature>
<accession>A0A9P4GQR5</accession>
<feature type="compositionally biased region" description="Low complexity" evidence="2">
    <location>
        <begin position="7"/>
        <end position="28"/>
    </location>
</feature>
<dbReference type="OrthoDB" id="406505at2759"/>
<dbReference type="PANTHER" id="PTHR31836">
    <property type="match status" value="1"/>
</dbReference>
<dbReference type="EMBL" id="ML976614">
    <property type="protein sequence ID" value="KAF1849975.1"/>
    <property type="molecule type" value="Genomic_DNA"/>
</dbReference>
<feature type="non-terminal residue" evidence="3">
    <location>
        <position position="141"/>
    </location>
</feature>
<reference evidence="3" key="1">
    <citation type="submission" date="2020-01" db="EMBL/GenBank/DDBJ databases">
        <authorList>
            <consortium name="DOE Joint Genome Institute"/>
            <person name="Haridas S."/>
            <person name="Albert R."/>
            <person name="Binder M."/>
            <person name="Bloem J."/>
            <person name="Labutti K."/>
            <person name="Salamov A."/>
            <person name="Andreopoulos B."/>
            <person name="Baker S.E."/>
            <person name="Barry K."/>
            <person name="Bills G."/>
            <person name="Bluhm B.H."/>
            <person name="Cannon C."/>
            <person name="Castanera R."/>
            <person name="Culley D.E."/>
            <person name="Daum C."/>
            <person name="Ezra D."/>
            <person name="Gonzalez J.B."/>
            <person name="Henrissat B."/>
            <person name="Kuo A."/>
            <person name="Liang C."/>
            <person name="Lipzen A."/>
            <person name="Lutzoni F."/>
            <person name="Magnuson J."/>
            <person name="Mondo S."/>
            <person name="Nolan M."/>
            <person name="Ohm R."/>
            <person name="Pangilinan J."/>
            <person name="Park H.-J."/>
            <person name="Ramirez L."/>
            <person name="Alfaro M."/>
            <person name="Sun H."/>
            <person name="Tritt A."/>
            <person name="Yoshinaga Y."/>
            <person name="Zwiers L.-H."/>
            <person name="Turgeon B.G."/>
            <person name="Goodwin S.B."/>
            <person name="Spatafora J.W."/>
            <person name="Crous P.W."/>
            <person name="Grigoriev I.V."/>
        </authorList>
    </citation>
    <scope>NUCLEOTIDE SEQUENCE</scope>
    <source>
        <strain evidence="3">CBS 394.84</strain>
    </source>
</reference>
<evidence type="ECO:0000256" key="1">
    <source>
        <dbReference type="ARBA" id="ARBA00022729"/>
    </source>
</evidence>
<comment type="caution">
    <text evidence="3">The sequence shown here is derived from an EMBL/GenBank/DDBJ whole genome shotgun (WGS) entry which is preliminary data.</text>
</comment>
<dbReference type="Proteomes" id="UP000800039">
    <property type="component" value="Unassembled WGS sequence"/>
</dbReference>
<evidence type="ECO:0008006" key="5">
    <source>
        <dbReference type="Google" id="ProtNLM"/>
    </source>
</evidence>
<dbReference type="RefSeq" id="XP_040792538.1">
    <property type="nucleotide sequence ID" value="XM_040927416.1"/>
</dbReference>
<protein>
    <recommendedName>
        <fullName evidence="5">RlpA-like protein double-psi beta-barrel domain-containing protein</fullName>
    </recommendedName>
</protein>
<gene>
    <name evidence="3" type="ORF">K460DRAFT_255432</name>
</gene>
<dbReference type="Gene3D" id="2.40.40.10">
    <property type="entry name" value="RlpA-like domain"/>
    <property type="match status" value="1"/>
</dbReference>
<keyword evidence="1" id="KW-0732">Signal</keyword>
<name>A0A9P4GQR5_9PLEO</name>
<dbReference type="InterPro" id="IPR036908">
    <property type="entry name" value="RlpA-like_sf"/>
</dbReference>
<feature type="region of interest" description="Disordered" evidence="2">
    <location>
        <begin position="1"/>
        <end position="30"/>
    </location>
</feature>